<organism evidence="4 5">
    <name type="scientific">Pedobacter duraquae</name>
    <dbReference type="NCBI Taxonomy" id="425511"/>
    <lineage>
        <taxon>Bacteria</taxon>
        <taxon>Pseudomonadati</taxon>
        <taxon>Bacteroidota</taxon>
        <taxon>Sphingobacteriia</taxon>
        <taxon>Sphingobacteriales</taxon>
        <taxon>Sphingobacteriaceae</taxon>
        <taxon>Pedobacter</taxon>
    </lineage>
</organism>
<dbReference type="AlphaFoldDB" id="A0A4R6IED2"/>
<feature type="domain" description="Transglutaminase-like" evidence="2">
    <location>
        <begin position="303"/>
        <end position="383"/>
    </location>
</feature>
<evidence type="ECO:0000259" key="3">
    <source>
        <dbReference type="Pfam" id="PF12969"/>
    </source>
</evidence>
<dbReference type="InterPro" id="IPR002931">
    <property type="entry name" value="Transglutaminase-like"/>
</dbReference>
<dbReference type="OrthoDB" id="98874at2"/>
<evidence type="ECO:0000256" key="1">
    <source>
        <dbReference type="SAM" id="SignalP"/>
    </source>
</evidence>
<keyword evidence="1" id="KW-0732">Signal</keyword>
<dbReference type="GO" id="GO:0008233">
    <property type="term" value="F:peptidase activity"/>
    <property type="evidence" value="ECO:0007669"/>
    <property type="project" value="UniProtKB-KW"/>
</dbReference>
<keyword evidence="5" id="KW-1185">Reference proteome</keyword>
<keyword evidence="4" id="KW-0378">Hydrolase</keyword>
<keyword evidence="4" id="KW-0645">Protease</keyword>
<accession>A0A4R6IED2</accession>
<dbReference type="InterPro" id="IPR038765">
    <property type="entry name" value="Papain-like_cys_pep_sf"/>
</dbReference>
<dbReference type="Pfam" id="PF12969">
    <property type="entry name" value="DUF3857"/>
    <property type="match status" value="1"/>
</dbReference>
<dbReference type="SUPFAM" id="SSF54001">
    <property type="entry name" value="Cysteine proteinases"/>
    <property type="match status" value="1"/>
</dbReference>
<dbReference type="Proteomes" id="UP000295499">
    <property type="component" value="Unassembled WGS sequence"/>
</dbReference>
<gene>
    <name evidence="4" type="ORF">CLV32_3743</name>
</gene>
<sequence>MIKSFQVTLLLIVCLAFCSSAQQAPTDKKFKFGSVDLSEFDTQVKGPDSAANAIKLFDIGSGSFDISPRTNGLTYTVTRHVRYKVVNKNAYSLADFEIQLYNSSSGGGAETLTGMRASTYNLVNGKIEVSKMAGDAKFTSRADKNHVIKKFTLPNVKEGSIIEYTYTTNSDFTFMLDDWYFQSAYPAKYAEFTFTVPEYYIYKLAKNGYLDINQTRPRDVKFVNSANATQTTYYLTDVPAIKQENFITTLDDYVSKLTFELTATNFPGSVYKDFSSTWPKLITELMDDETFGRFVKRNNFDKAFITSIVKDEKDSVAKMNLLFDYVKANIKWNEKNGYYGTQSSQKAVLEKKSGSTGDINLSLLGMLRAAGITCSPVLLSTRGNGFHPGYPMLSKFNSVVVQVTAGGRNFLLDATDEDNMPDMISRRNLNHEGLKINTEEKTAAWISLDNDIAGNNSVTYNLVLGEDKTFKGNIYLSAMNYDAIDRRALYKSTATEAEFLKNYKAKRPGLEISSYKIDNLKQSHETLFETMDVTIEDAVEDAGNLMYFTPLFFDRTKDNPFPLEERKFPVDFAHPFEENIRSVIEFPEKYTLDKLPKNEAFALPNKDGLFQVTYAVDGNKIAIKSRISIAKSVFSPEEYFLLKEFFKNIVRKQAEQIVFKKS</sequence>
<dbReference type="GO" id="GO:0006508">
    <property type="term" value="P:proteolysis"/>
    <property type="evidence" value="ECO:0007669"/>
    <property type="project" value="UniProtKB-KW"/>
</dbReference>
<dbReference type="Gene3D" id="3.10.620.30">
    <property type="match status" value="1"/>
</dbReference>
<dbReference type="EMBL" id="SNWM01000005">
    <property type="protein sequence ID" value="TDO19987.1"/>
    <property type="molecule type" value="Genomic_DNA"/>
</dbReference>
<feature type="signal peptide" evidence="1">
    <location>
        <begin position="1"/>
        <end position="24"/>
    </location>
</feature>
<evidence type="ECO:0000313" key="5">
    <source>
        <dbReference type="Proteomes" id="UP000295499"/>
    </source>
</evidence>
<name>A0A4R6IED2_9SPHI</name>
<proteinExistence type="predicted"/>
<evidence type="ECO:0000313" key="4">
    <source>
        <dbReference type="EMBL" id="TDO19987.1"/>
    </source>
</evidence>
<protein>
    <submittedName>
        <fullName evidence="4">Transglutaminase-like putative cysteine protease</fullName>
    </submittedName>
</protein>
<dbReference type="RefSeq" id="WP_133558194.1">
    <property type="nucleotide sequence ID" value="NZ_SNWM01000005.1"/>
</dbReference>
<dbReference type="InterPro" id="IPR024618">
    <property type="entry name" value="DUF3857"/>
</dbReference>
<dbReference type="Gene3D" id="2.60.120.1130">
    <property type="match status" value="1"/>
</dbReference>
<reference evidence="4 5" key="1">
    <citation type="submission" date="2019-03" db="EMBL/GenBank/DDBJ databases">
        <title>Genomic Encyclopedia of Archaeal and Bacterial Type Strains, Phase II (KMG-II): from individual species to whole genera.</title>
        <authorList>
            <person name="Goeker M."/>
        </authorList>
    </citation>
    <scope>NUCLEOTIDE SEQUENCE [LARGE SCALE GENOMIC DNA]</scope>
    <source>
        <strain evidence="4 5">DSM 19034</strain>
    </source>
</reference>
<dbReference type="Gene3D" id="2.60.40.3140">
    <property type="match status" value="1"/>
</dbReference>
<evidence type="ECO:0000259" key="2">
    <source>
        <dbReference type="Pfam" id="PF01841"/>
    </source>
</evidence>
<feature type="domain" description="DUF3857" evidence="3">
    <location>
        <begin position="75"/>
        <end position="240"/>
    </location>
</feature>
<dbReference type="Pfam" id="PF01841">
    <property type="entry name" value="Transglut_core"/>
    <property type="match status" value="1"/>
</dbReference>
<comment type="caution">
    <text evidence="4">The sequence shown here is derived from an EMBL/GenBank/DDBJ whole genome shotgun (WGS) entry which is preliminary data.</text>
</comment>
<feature type="chain" id="PRO_5020632593" evidence="1">
    <location>
        <begin position="25"/>
        <end position="662"/>
    </location>
</feature>